<protein>
    <submittedName>
        <fullName evidence="1">Uncharacterized protein</fullName>
    </submittedName>
</protein>
<accession>A0A8X6H7S7</accession>
<gene>
    <name evidence="1" type="ORF">TNCT_134141</name>
</gene>
<evidence type="ECO:0000313" key="2">
    <source>
        <dbReference type="Proteomes" id="UP000887116"/>
    </source>
</evidence>
<dbReference type="AlphaFoldDB" id="A0A8X6H7S7"/>
<proteinExistence type="predicted"/>
<name>A0A8X6H7S7_TRICU</name>
<comment type="caution">
    <text evidence="1">The sequence shown here is derived from an EMBL/GenBank/DDBJ whole genome shotgun (WGS) entry which is preliminary data.</text>
</comment>
<dbReference type="Proteomes" id="UP000887116">
    <property type="component" value="Unassembled WGS sequence"/>
</dbReference>
<evidence type="ECO:0000313" key="1">
    <source>
        <dbReference type="EMBL" id="GFR17553.1"/>
    </source>
</evidence>
<organism evidence="1 2">
    <name type="scientific">Trichonephila clavata</name>
    <name type="common">Joro spider</name>
    <name type="synonym">Nephila clavata</name>
    <dbReference type="NCBI Taxonomy" id="2740835"/>
    <lineage>
        <taxon>Eukaryota</taxon>
        <taxon>Metazoa</taxon>
        <taxon>Ecdysozoa</taxon>
        <taxon>Arthropoda</taxon>
        <taxon>Chelicerata</taxon>
        <taxon>Arachnida</taxon>
        <taxon>Araneae</taxon>
        <taxon>Araneomorphae</taxon>
        <taxon>Entelegynae</taxon>
        <taxon>Araneoidea</taxon>
        <taxon>Nephilidae</taxon>
        <taxon>Trichonephila</taxon>
    </lineage>
</organism>
<keyword evidence="2" id="KW-1185">Reference proteome</keyword>
<reference evidence="1" key="1">
    <citation type="submission" date="2020-07" db="EMBL/GenBank/DDBJ databases">
        <title>Multicomponent nature underlies the extraordinary mechanical properties of spider dragline silk.</title>
        <authorList>
            <person name="Kono N."/>
            <person name="Nakamura H."/>
            <person name="Mori M."/>
            <person name="Yoshida Y."/>
            <person name="Ohtoshi R."/>
            <person name="Malay A.D."/>
            <person name="Moran D.A.P."/>
            <person name="Tomita M."/>
            <person name="Numata K."/>
            <person name="Arakawa K."/>
        </authorList>
    </citation>
    <scope>NUCLEOTIDE SEQUENCE</scope>
</reference>
<sequence length="100" mass="11167">MDCHWQLHRNFKISAAVEDVLGRLKIITFTVPTGSLTSTKARPLTPRDRAIALGSTILRHKQEKSISRALSRLKILEIALGPQGAGDIHRSLKAYFKSVY</sequence>
<dbReference type="EMBL" id="BMAO01037409">
    <property type="protein sequence ID" value="GFR17553.1"/>
    <property type="molecule type" value="Genomic_DNA"/>
</dbReference>